<accession>A0A836BRK0</accession>
<evidence type="ECO:0000256" key="1">
    <source>
        <dbReference type="SAM" id="MobiDB-lite"/>
    </source>
</evidence>
<reference evidence="2" key="1">
    <citation type="journal article" date="2020" name="bioRxiv">
        <title>Comparative genomics of Chlamydomonas.</title>
        <authorList>
            <person name="Craig R.J."/>
            <person name="Hasan A.R."/>
            <person name="Ness R.W."/>
            <person name="Keightley P.D."/>
        </authorList>
    </citation>
    <scope>NUCLEOTIDE SEQUENCE</scope>
    <source>
        <strain evidence="2">CCAP 11/70</strain>
    </source>
</reference>
<comment type="caution">
    <text evidence="2">The sequence shown here is derived from an EMBL/GenBank/DDBJ whole genome shotgun (WGS) entry which is preliminary data.</text>
</comment>
<feature type="region of interest" description="Disordered" evidence="1">
    <location>
        <begin position="617"/>
        <end position="702"/>
    </location>
</feature>
<feature type="compositionally biased region" description="Pro residues" evidence="1">
    <location>
        <begin position="295"/>
        <end position="305"/>
    </location>
</feature>
<feature type="compositionally biased region" description="Low complexity" evidence="1">
    <location>
        <begin position="1"/>
        <end position="23"/>
    </location>
</feature>
<evidence type="ECO:0000313" key="3">
    <source>
        <dbReference type="Proteomes" id="UP000612055"/>
    </source>
</evidence>
<feature type="compositionally biased region" description="Low complexity" evidence="1">
    <location>
        <begin position="50"/>
        <end position="64"/>
    </location>
</feature>
<feature type="compositionally biased region" description="Low complexity" evidence="1">
    <location>
        <begin position="121"/>
        <end position="146"/>
    </location>
</feature>
<feature type="region of interest" description="Disordered" evidence="1">
    <location>
        <begin position="1"/>
        <end position="64"/>
    </location>
</feature>
<gene>
    <name evidence="2" type="ORF">HYH03_014808</name>
</gene>
<evidence type="ECO:0000313" key="2">
    <source>
        <dbReference type="EMBL" id="KAG2486506.1"/>
    </source>
</evidence>
<feature type="compositionally biased region" description="Low complexity" evidence="1">
    <location>
        <begin position="193"/>
        <end position="220"/>
    </location>
</feature>
<sequence>MPSPSAARPGQAAASKAPASRSATGGGLSDAAALARLPEPAEAGEAKALGPSKKPPAGSAAAATPLRRAAAALLPKAAAAPDVESAPTAAAVVREGVVPVHPTKRQHCDSGAAAAAVKRPSAGSTASSSAPVNAPAEAPAAPPVEAGDGGSGLNRGRGAPEDEAAAAPVVEGAASIARHDATGLTSCTDERSPVAAESHAAARAAGDASPGSAAAGTSRACSQAATHPTPAVSPSPAERYLAAVTGDSKGADEGEVDADAGGVGSGGASGPASHRPAPYLSPSPSPFPAAAAPGLPTPIPEPVLPLPGEEEPESQDCPVPLTLAFNLETVRGPEWPTPPVRTGADQAGPQEAPEAEGEATAGPSQAAGASGSSAGAGAGGRLLEPKEEELVVQRLPDVPHPPPLEAAEGGTGPTPFEQLMGGLQVPRLLAQLPTLPLPRLASAEAARAVQRQMRPRAITPPPAAAESALSSAFTPGLLAIQGAVQRLRGEQPAGASAGPLRPPQGLLRSLRGARRSALRVFGPPGHWLDARPVPLELVQGKAPGSANAQPTEAKTVVEAAIRLPRAPPAAKPPTVPVLDDPPLVEGRGPVTEALEQAGGSHGAEPEELELEAAAPTSRVEGTGLAPGASKGTASAVSDHASPRPDDWLETGPRSVAPHDVSYGRRARRGLEPAGGAGLDPAASGGWLGASQGVDGEGSSWEGGGVSIDFLRELFA</sequence>
<feature type="region of interest" description="Disordered" evidence="1">
    <location>
        <begin position="100"/>
        <end position="419"/>
    </location>
</feature>
<organism evidence="2 3">
    <name type="scientific">Edaphochlamys debaryana</name>
    <dbReference type="NCBI Taxonomy" id="47281"/>
    <lineage>
        <taxon>Eukaryota</taxon>
        <taxon>Viridiplantae</taxon>
        <taxon>Chlorophyta</taxon>
        <taxon>core chlorophytes</taxon>
        <taxon>Chlorophyceae</taxon>
        <taxon>CS clade</taxon>
        <taxon>Chlamydomonadales</taxon>
        <taxon>Chlamydomonadales incertae sedis</taxon>
        <taxon>Edaphochlamys</taxon>
    </lineage>
</organism>
<feature type="region of interest" description="Disordered" evidence="1">
    <location>
        <begin position="567"/>
        <end position="587"/>
    </location>
</feature>
<dbReference type="EMBL" id="JAEHOE010000111">
    <property type="protein sequence ID" value="KAG2486506.1"/>
    <property type="molecule type" value="Genomic_DNA"/>
</dbReference>
<dbReference type="AlphaFoldDB" id="A0A836BRK0"/>
<name>A0A836BRK0_9CHLO</name>
<feature type="compositionally biased region" description="Low complexity" evidence="1">
    <location>
        <begin position="31"/>
        <end position="43"/>
    </location>
</feature>
<protein>
    <submittedName>
        <fullName evidence="2">Uncharacterized protein</fullName>
    </submittedName>
</protein>
<keyword evidence="3" id="KW-1185">Reference proteome</keyword>
<dbReference type="Proteomes" id="UP000612055">
    <property type="component" value="Unassembled WGS sequence"/>
</dbReference>
<feature type="compositionally biased region" description="Low complexity" evidence="1">
    <location>
        <begin position="165"/>
        <end position="174"/>
    </location>
</feature>
<feature type="compositionally biased region" description="Low complexity" evidence="1">
    <location>
        <begin position="346"/>
        <end position="373"/>
    </location>
</feature>
<proteinExistence type="predicted"/>